<dbReference type="Gene3D" id="3.10.20.30">
    <property type="match status" value="1"/>
</dbReference>
<dbReference type="InterPro" id="IPR043519">
    <property type="entry name" value="NT_sf"/>
</dbReference>
<feature type="domain" description="TGS" evidence="9">
    <location>
        <begin position="380"/>
        <end position="445"/>
    </location>
</feature>
<dbReference type="PANTHER" id="PTHR21262">
    <property type="entry name" value="GUANOSINE-3',5'-BIS DIPHOSPHATE 3'-PYROPHOSPHOHYDROLASE"/>
    <property type="match status" value="1"/>
</dbReference>
<evidence type="ECO:0000256" key="1">
    <source>
        <dbReference type="ARBA" id="ARBA00013251"/>
    </source>
</evidence>
<dbReference type="InterPro" id="IPR045865">
    <property type="entry name" value="ACT-like_dom_sf"/>
</dbReference>
<keyword evidence="10" id="KW-0418">Kinase</keyword>
<dbReference type="PROSITE" id="PS51880">
    <property type="entry name" value="TGS"/>
    <property type="match status" value="1"/>
</dbReference>
<dbReference type="PROSITE" id="PS51671">
    <property type="entry name" value="ACT"/>
    <property type="match status" value="1"/>
</dbReference>
<dbReference type="InterPro" id="IPR007685">
    <property type="entry name" value="RelA_SpoT"/>
</dbReference>
<dbReference type="InterPro" id="IPR004811">
    <property type="entry name" value="RelA/Spo_fam"/>
</dbReference>
<dbReference type="GO" id="GO:0008893">
    <property type="term" value="F:guanosine-3',5'-bis(diphosphate) 3'-diphosphatase activity"/>
    <property type="evidence" value="ECO:0007669"/>
    <property type="project" value="TreeGrafter"/>
</dbReference>
<feature type="domain" description="HD" evidence="8">
    <location>
        <begin position="45"/>
        <end position="144"/>
    </location>
</feature>
<feature type="domain" description="ACT" evidence="7">
    <location>
        <begin position="644"/>
        <end position="718"/>
    </location>
</feature>
<dbReference type="EC" id="2.7.6.5" evidence="1"/>
<comment type="similarity">
    <text evidence="6">Belongs to the relA/spoT family.</text>
</comment>
<dbReference type="CDD" id="cd01668">
    <property type="entry name" value="TGS_RSH"/>
    <property type="match status" value="1"/>
</dbReference>
<evidence type="ECO:0000259" key="9">
    <source>
        <dbReference type="PROSITE" id="PS51880"/>
    </source>
</evidence>
<dbReference type="SMART" id="SM00471">
    <property type="entry name" value="HDc"/>
    <property type="match status" value="1"/>
</dbReference>
<dbReference type="NCBIfam" id="TIGR00691">
    <property type="entry name" value="spoT_relA"/>
    <property type="match status" value="1"/>
</dbReference>
<dbReference type="SMART" id="SM00954">
    <property type="entry name" value="RelA_SpoT"/>
    <property type="match status" value="1"/>
</dbReference>
<evidence type="ECO:0000259" key="7">
    <source>
        <dbReference type="PROSITE" id="PS51671"/>
    </source>
</evidence>
<dbReference type="InterPro" id="IPR002912">
    <property type="entry name" value="ACT_dom"/>
</dbReference>
<proteinExistence type="inferred from homology"/>
<dbReference type="SUPFAM" id="SSF81271">
    <property type="entry name" value="TGS-like"/>
    <property type="match status" value="1"/>
</dbReference>
<evidence type="ECO:0000259" key="8">
    <source>
        <dbReference type="PROSITE" id="PS51831"/>
    </source>
</evidence>
<dbReference type="Pfam" id="PF19296">
    <property type="entry name" value="RelA_AH_RIS"/>
    <property type="match status" value="1"/>
</dbReference>
<dbReference type="GO" id="GO:0008728">
    <property type="term" value="F:GTP diphosphokinase activity"/>
    <property type="evidence" value="ECO:0007669"/>
    <property type="project" value="UniProtKB-EC"/>
</dbReference>
<comment type="caution">
    <text evidence="10">The sequence shown here is derived from an EMBL/GenBank/DDBJ whole genome shotgun (WGS) entry which is preliminary data.</text>
</comment>
<keyword evidence="10" id="KW-0808">Transferase</keyword>
<dbReference type="InterPro" id="IPR004095">
    <property type="entry name" value="TGS"/>
</dbReference>
<dbReference type="SUPFAM" id="SSF81301">
    <property type="entry name" value="Nucleotidyltransferase"/>
    <property type="match status" value="1"/>
</dbReference>
<name>A0A5A7MVA2_9PROT</name>
<dbReference type="CDD" id="cd04876">
    <property type="entry name" value="ACT_RelA-SpoT"/>
    <property type="match status" value="1"/>
</dbReference>
<dbReference type="PANTHER" id="PTHR21262:SF36">
    <property type="entry name" value="BIFUNCTIONAL (P)PPGPP SYNTHASE_HYDROLASE SPOT"/>
    <property type="match status" value="1"/>
</dbReference>
<dbReference type="SUPFAM" id="SSF109604">
    <property type="entry name" value="HD-domain/PDEase-like"/>
    <property type="match status" value="1"/>
</dbReference>
<evidence type="ECO:0000256" key="5">
    <source>
        <dbReference type="ARBA" id="ARBA00048244"/>
    </source>
</evidence>
<dbReference type="FunFam" id="3.10.20.30:FF:000002">
    <property type="entry name" value="GTP pyrophosphokinase (RelA/SpoT)"/>
    <property type="match status" value="1"/>
</dbReference>
<dbReference type="Pfam" id="PF04607">
    <property type="entry name" value="RelA_SpoT"/>
    <property type="match status" value="1"/>
</dbReference>
<dbReference type="AlphaFoldDB" id="A0A5A7MVA2"/>
<reference evidence="10 11" key="1">
    <citation type="submission" date="2019-09" db="EMBL/GenBank/DDBJ databases">
        <title>NBRP : Genome information of microbial organism related human and environment.</title>
        <authorList>
            <person name="Hattori M."/>
            <person name="Oshima K."/>
            <person name="Inaba H."/>
            <person name="Suda W."/>
            <person name="Sakamoto M."/>
            <person name="Iino T."/>
            <person name="Kitahara M."/>
            <person name="Oshida Y."/>
            <person name="Iida T."/>
            <person name="Kudo T."/>
            <person name="Itoh T."/>
            <person name="Ohkuma M."/>
        </authorList>
    </citation>
    <scope>NUCLEOTIDE SEQUENCE [LARGE SCALE GENOMIC DNA]</scope>
    <source>
        <strain evidence="10 11">Hi-2</strain>
    </source>
</reference>
<dbReference type="InterPro" id="IPR012675">
    <property type="entry name" value="Beta-grasp_dom_sf"/>
</dbReference>
<evidence type="ECO:0000256" key="4">
    <source>
        <dbReference type="ARBA" id="ARBA00032407"/>
    </source>
</evidence>
<dbReference type="InterPro" id="IPR045600">
    <property type="entry name" value="RelA/SpoT_AH_RIS"/>
</dbReference>
<dbReference type="InterPro" id="IPR012676">
    <property type="entry name" value="TGS-like"/>
</dbReference>
<comment type="function">
    <text evidence="6">In eubacteria ppGpp (guanosine 3'-diphosphate 5'-diphosphate) is a mediator of the stringent response that coordinates a variety of cellular activities in response to changes in nutritional abundance.</text>
</comment>
<organism evidence="10 11">
    <name type="scientific">Iodidimonas gelatinilytica</name>
    <dbReference type="NCBI Taxonomy" id="1236966"/>
    <lineage>
        <taxon>Bacteria</taxon>
        <taxon>Pseudomonadati</taxon>
        <taxon>Pseudomonadota</taxon>
        <taxon>Alphaproteobacteria</taxon>
        <taxon>Iodidimonadales</taxon>
        <taxon>Iodidimonadaceae</taxon>
        <taxon>Iodidimonas</taxon>
    </lineage>
</organism>
<dbReference type="GO" id="GO:0042594">
    <property type="term" value="P:response to starvation"/>
    <property type="evidence" value="ECO:0007669"/>
    <property type="project" value="TreeGrafter"/>
</dbReference>
<dbReference type="PROSITE" id="PS51831">
    <property type="entry name" value="HD"/>
    <property type="match status" value="1"/>
</dbReference>
<dbReference type="GO" id="GO:0005886">
    <property type="term" value="C:plasma membrane"/>
    <property type="evidence" value="ECO:0007669"/>
    <property type="project" value="TreeGrafter"/>
</dbReference>
<sequence length="718" mass="81786">MIRQYELVERVRSYDPKVDETLLNRAYIYSMKAHGTQLRASGDPYFSHPLEVAGILTDMKLDSATIATALLHDVVEDTDAKVEELAEMFGPKIAELVDGVTKLSRIEMQTEHARHAENFRKFVLAMSNDIRVLLVKLADRLHNMRTLHYIKKPEKRRRIAMETLEIYAPLAERIGIRDIKEELEELSFQQIEPEVWETVNARLGYLRDEAGTLVDEVVEELVETMRAEKVPAQVSGREKRPYSIWRKMESTNAPFEQISDVMAFRIVVEDLPTCYRALGIVHGKWSMVPGRFKDYISTPKRNGYQSLHTTVIGPKRTRIEIQIRTREMHEIAELGVAAHWQYKQSAEKVDGSRYRWIRALLEILENASTPEEFLEHTKLEMFNDQVFCFTPKGDLISLPKGSTPVDFAYAVHTEIGNRCVGAKVNGRLLPLRHQLHNGDQVDILTSKGQEPSPRWENFIVTGKARSAIRRAVRQNQREEYEGLGKTILERAFEAEDLDFSERALTSSLLKLKRQTIEDVFFDVGQGHLSAYDVILAAFPGLKLKEDHKRLPPVTRDWSGDWAKERNGAFAIPISGLTPGMAVHLSDCCHPLPGDRIVGILTQGQGVMVHTIDCEELSDFSEAPERWLDLAWQTQEDTSAFFAGRLKLIVLNEMGALANIASLVAKQGGNISNLKITERDHEFYTMLVDVEVRNVRHLIEILTSLRASRVVNSADRLRE</sequence>
<dbReference type="Proteomes" id="UP000322084">
    <property type="component" value="Unassembled WGS sequence"/>
</dbReference>
<dbReference type="Pfam" id="PF13328">
    <property type="entry name" value="HD_4"/>
    <property type="match status" value="1"/>
</dbReference>
<dbReference type="Pfam" id="PF13291">
    <property type="entry name" value="ACT_4"/>
    <property type="match status" value="1"/>
</dbReference>
<dbReference type="InterPro" id="IPR006674">
    <property type="entry name" value="HD_domain"/>
</dbReference>
<dbReference type="CDD" id="cd00077">
    <property type="entry name" value="HDc"/>
    <property type="match status" value="1"/>
</dbReference>
<comment type="catalytic activity">
    <reaction evidence="5">
        <text>GTP + ATP = guanosine 3'-diphosphate 5'-triphosphate + AMP</text>
        <dbReference type="Rhea" id="RHEA:22088"/>
        <dbReference type="ChEBI" id="CHEBI:30616"/>
        <dbReference type="ChEBI" id="CHEBI:37565"/>
        <dbReference type="ChEBI" id="CHEBI:142410"/>
        <dbReference type="ChEBI" id="CHEBI:456215"/>
        <dbReference type="EC" id="2.7.6.5"/>
    </reaction>
</comment>
<evidence type="ECO:0000313" key="11">
    <source>
        <dbReference type="Proteomes" id="UP000322084"/>
    </source>
</evidence>
<dbReference type="GO" id="GO:0015969">
    <property type="term" value="P:guanosine tetraphosphate metabolic process"/>
    <property type="evidence" value="ECO:0007669"/>
    <property type="project" value="InterPro"/>
</dbReference>
<dbReference type="Gene3D" id="3.30.460.10">
    <property type="entry name" value="Beta Polymerase, domain 2"/>
    <property type="match status" value="1"/>
</dbReference>
<dbReference type="Gene3D" id="3.30.70.260">
    <property type="match status" value="1"/>
</dbReference>
<dbReference type="RefSeq" id="WP_150001044.1">
    <property type="nucleotide sequence ID" value="NZ_BKCL01000009.1"/>
</dbReference>
<evidence type="ECO:0000256" key="2">
    <source>
        <dbReference type="ARBA" id="ARBA00014315"/>
    </source>
</evidence>
<dbReference type="EMBL" id="BKCL01000009">
    <property type="protein sequence ID" value="GEQ98819.1"/>
    <property type="molecule type" value="Genomic_DNA"/>
</dbReference>
<dbReference type="SUPFAM" id="SSF55021">
    <property type="entry name" value="ACT-like"/>
    <property type="match status" value="1"/>
</dbReference>
<dbReference type="InterPro" id="IPR003607">
    <property type="entry name" value="HD/PDEase_dom"/>
</dbReference>
<dbReference type="GO" id="GO:0015949">
    <property type="term" value="P:nucleobase-containing small molecule interconversion"/>
    <property type="evidence" value="ECO:0007669"/>
    <property type="project" value="UniProtKB-ARBA"/>
</dbReference>
<dbReference type="CDD" id="cd05399">
    <property type="entry name" value="NT_Rel-Spo_like"/>
    <property type="match status" value="1"/>
</dbReference>
<accession>A0A5A7MVA2</accession>
<evidence type="ECO:0000256" key="6">
    <source>
        <dbReference type="RuleBase" id="RU003847"/>
    </source>
</evidence>
<dbReference type="FunFam" id="3.30.460.10:FF:000001">
    <property type="entry name" value="GTP pyrophosphokinase RelA"/>
    <property type="match status" value="1"/>
</dbReference>
<gene>
    <name evidence="10" type="ORF">JCM17844_24560</name>
</gene>
<dbReference type="FunFam" id="1.10.3210.10:FF:000001">
    <property type="entry name" value="GTP pyrophosphokinase RelA"/>
    <property type="match status" value="1"/>
</dbReference>
<dbReference type="GO" id="GO:0016301">
    <property type="term" value="F:kinase activity"/>
    <property type="evidence" value="ECO:0007669"/>
    <property type="project" value="UniProtKB-KW"/>
</dbReference>
<dbReference type="InterPro" id="IPR033655">
    <property type="entry name" value="TGS_RelA/SpoT"/>
</dbReference>
<evidence type="ECO:0000313" key="10">
    <source>
        <dbReference type="EMBL" id="GEQ98819.1"/>
    </source>
</evidence>
<protein>
    <recommendedName>
        <fullName evidence="2">GTP pyrophosphokinase rsh</fullName>
        <ecNumber evidence="1">2.7.6.5</ecNumber>
    </recommendedName>
    <alternativeName>
        <fullName evidence="4">(p)ppGpp synthase</fullName>
    </alternativeName>
    <alternativeName>
        <fullName evidence="3">ATP:GTP 3'-pyrophosphotransferase</fullName>
    </alternativeName>
</protein>
<dbReference type="Pfam" id="PF02824">
    <property type="entry name" value="TGS"/>
    <property type="match status" value="1"/>
</dbReference>
<evidence type="ECO:0000256" key="3">
    <source>
        <dbReference type="ARBA" id="ARBA00029754"/>
    </source>
</evidence>
<dbReference type="Gene3D" id="1.10.3210.10">
    <property type="entry name" value="Hypothetical protein af1432"/>
    <property type="match status" value="1"/>
</dbReference>